<feature type="non-terminal residue" evidence="2">
    <location>
        <position position="1"/>
    </location>
</feature>
<dbReference type="EMBL" id="WNKZ01000150">
    <property type="protein sequence ID" value="MTV56293.1"/>
    <property type="molecule type" value="Genomic_DNA"/>
</dbReference>
<evidence type="ECO:0000313" key="3">
    <source>
        <dbReference type="Proteomes" id="UP000430634"/>
    </source>
</evidence>
<evidence type="ECO:0000259" key="1">
    <source>
        <dbReference type="Pfam" id="PF02954"/>
    </source>
</evidence>
<reference evidence="2 3" key="1">
    <citation type="submission" date="2019-11" db="EMBL/GenBank/DDBJ databases">
        <title>Type strains purchased from KCTC, JCM and DSMZ.</title>
        <authorList>
            <person name="Lu H."/>
        </authorList>
    </citation>
    <scope>NUCLEOTIDE SEQUENCE [LARGE SCALE GENOMIC DNA]</scope>
    <source>
        <strain evidence="2 3">KCTC 52429</strain>
    </source>
</reference>
<dbReference type="Pfam" id="PF02954">
    <property type="entry name" value="HTH_8"/>
    <property type="match status" value="1"/>
</dbReference>
<dbReference type="SUPFAM" id="SSF46689">
    <property type="entry name" value="Homeodomain-like"/>
    <property type="match status" value="1"/>
</dbReference>
<dbReference type="Proteomes" id="UP000430634">
    <property type="component" value="Unassembled WGS sequence"/>
</dbReference>
<evidence type="ECO:0000313" key="2">
    <source>
        <dbReference type="EMBL" id="MTV56293.1"/>
    </source>
</evidence>
<dbReference type="AlphaFoldDB" id="A0A6I3T4B5"/>
<proteinExistence type="predicted"/>
<organism evidence="2 3">
    <name type="scientific">Pseudoduganella buxea</name>
    <dbReference type="NCBI Taxonomy" id="1949069"/>
    <lineage>
        <taxon>Bacteria</taxon>
        <taxon>Pseudomonadati</taxon>
        <taxon>Pseudomonadota</taxon>
        <taxon>Betaproteobacteria</taxon>
        <taxon>Burkholderiales</taxon>
        <taxon>Oxalobacteraceae</taxon>
        <taxon>Telluria group</taxon>
        <taxon>Pseudoduganella</taxon>
    </lineage>
</organism>
<dbReference type="InterPro" id="IPR009057">
    <property type="entry name" value="Homeodomain-like_sf"/>
</dbReference>
<gene>
    <name evidence="2" type="ORF">GM672_26560</name>
</gene>
<sequence length="54" mass="5492">SAGTGPAGDGEPDRDAISQALSRAGGVVAQAAAELGLSRQALYRRMERLGIARP</sequence>
<name>A0A6I3T4B5_9BURK</name>
<dbReference type="InterPro" id="IPR002197">
    <property type="entry name" value="HTH_Fis"/>
</dbReference>
<accession>A0A6I3T4B5</accession>
<comment type="caution">
    <text evidence="2">The sequence shown here is derived from an EMBL/GenBank/DDBJ whole genome shotgun (WGS) entry which is preliminary data.</text>
</comment>
<dbReference type="Gene3D" id="1.10.10.60">
    <property type="entry name" value="Homeodomain-like"/>
    <property type="match status" value="1"/>
</dbReference>
<dbReference type="PRINTS" id="PR01590">
    <property type="entry name" value="HTHFIS"/>
</dbReference>
<feature type="domain" description="DNA binding HTH" evidence="1">
    <location>
        <begin position="13"/>
        <end position="48"/>
    </location>
</feature>
<dbReference type="GO" id="GO:0043565">
    <property type="term" value="F:sequence-specific DNA binding"/>
    <property type="evidence" value="ECO:0007669"/>
    <property type="project" value="InterPro"/>
</dbReference>
<protein>
    <submittedName>
        <fullName evidence="2">Sigma-54-dependent Fis family transcriptional regulator</fullName>
    </submittedName>
</protein>